<protein>
    <submittedName>
        <fullName evidence="1">Predicted protein</fullName>
    </submittedName>
</protein>
<dbReference type="EMBL" id="AK371030">
    <property type="protein sequence ID" value="BAK02228.1"/>
    <property type="molecule type" value="mRNA"/>
</dbReference>
<name>F2E4F6_HORVV</name>
<dbReference type="AlphaFoldDB" id="F2E4F6"/>
<evidence type="ECO:0000313" key="1">
    <source>
        <dbReference type="EMBL" id="BAK02228.1"/>
    </source>
</evidence>
<accession>F2E4F6</accession>
<proteinExistence type="evidence at transcript level"/>
<organism evidence="1">
    <name type="scientific">Hordeum vulgare subsp. vulgare</name>
    <name type="common">Domesticated barley</name>
    <dbReference type="NCBI Taxonomy" id="112509"/>
    <lineage>
        <taxon>Eukaryota</taxon>
        <taxon>Viridiplantae</taxon>
        <taxon>Streptophyta</taxon>
        <taxon>Embryophyta</taxon>
        <taxon>Tracheophyta</taxon>
        <taxon>Spermatophyta</taxon>
        <taxon>Magnoliopsida</taxon>
        <taxon>Liliopsida</taxon>
        <taxon>Poales</taxon>
        <taxon>Poaceae</taxon>
        <taxon>BOP clade</taxon>
        <taxon>Pooideae</taxon>
        <taxon>Triticodae</taxon>
        <taxon>Triticeae</taxon>
        <taxon>Hordeinae</taxon>
        <taxon>Hordeum</taxon>
    </lineage>
</organism>
<sequence length="81" mass="8975">MPARRILPPFPPPSVPMCGRGKGRARRFLVTGVGGVTHFNWARRFGRRMVGCDPQRHQSSCRSFAGDPLPHHCVAAGQRAR</sequence>
<reference evidence="1" key="1">
    <citation type="journal article" date="2011" name="Plant Physiol.">
        <title>Comprehensive sequence analysis of 24,783 barley full-length cDNAs derived from 12 clone libraries.</title>
        <authorList>
            <person name="Matsumoto T."/>
            <person name="Tanaka T."/>
            <person name="Sakai H."/>
            <person name="Amano N."/>
            <person name="Kanamori H."/>
            <person name="Kurita K."/>
            <person name="Kikuta A."/>
            <person name="Kamiya K."/>
            <person name="Yamamoto M."/>
            <person name="Ikawa H."/>
            <person name="Fujii N."/>
            <person name="Hori K."/>
            <person name="Itoh T."/>
            <person name="Sato K."/>
        </authorList>
    </citation>
    <scope>NUCLEOTIDE SEQUENCE</scope>
    <source>
        <tissue evidence="1">Shoot and root</tissue>
    </source>
</reference>